<dbReference type="eggNOG" id="COG4853">
    <property type="taxonomic scope" value="Bacteria"/>
</dbReference>
<dbReference type="AlphaFoldDB" id="K0J142"/>
<accession>K0J142</accession>
<dbReference type="InterPro" id="IPR018604">
    <property type="entry name" value="YycI-like"/>
</dbReference>
<gene>
    <name evidence="2" type="ordered locus">AXY_23770</name>
</gene>
<dbReference type="RefSeq" id="WP_015011088.1">
    <property type="nucleotide sequence ID" value="NC_018704.1"/>
</dbReference>
<organism evidence="2 3">
    <name type="scientific">Amphibacillus xylanus (strain ATCC 51415 / DSM 6626 / JCM 7361 / LMG 17667 / NBRC 15112 / Ep01)</name>
    <dbReference type="NCBI Taxonomy" id="698758"/>
    <lineage>
        <taxon>Bacteria</taxon>
        <taxon>Bacillati</taxon>
        <taxon>Bacillota</taxon>
        <taxon>Bacilli</taxon>
        <taxon>Bacillales</taxon>
        <taxon>Bacillaceae</taxon>
        <taxon>Amphibacillus</taxon>
    </lineage>
</organism>
<evidence type="ECO:0000313" key="3">
    <source>
        <dbReference type="Proteomes" id="UP000006294"/>
    </source>
</evidence>
<dbReference type="GO" id="GO:0016020">
    <property type="term" value="C:membrane"/>
    <property type="evidence" value="ECO:0007669"/>
    <property type="project" value="InterPro"/>
</dbReference>
<keyword evidence="3" id="KW-1185">Reference proteome</keyword>
<sequence>MQWGQIKNLFIVCFLILNIFLVKQLIDRQEEDMATIPITSREEQLEFNISGLDNLSDENYTAPLIHTQNYNYNLYAQKELEQLPNQQIVVIDDFYLFSRFDEPVAFDFLDEDNQLSDIILNGDRYTYWDEVEQARVLVYFQSIEHPVFYNSNAILLIHLNSEGHITQYEQTQLRVVGGADEERSLIKQYDAVYRLYHHLNALRTGDTITNASLGYHNLVSLPNGEQLLNPTWNIQVNNSQHHFVNAIEGHNYPQNDQFFLENIISLVDLLESEHDDNLKFYHLEEEREDLLSKITQTLLGVHQNIVEVDKE</sequence>
<dbReference type="Proteomes" id="UP000006294">
    <property type="component" value="Chromosome"/>
</dbReference>
<dbReference type="KEGG" id="axl:AXY_23770"/>
<evidence type="ECO:0000259" key="1">
    <source>
        <dbReference type="Pfam" id="PF09648"/>
    </source>
</evidence>
<dbReference type="STRING" id="698758.AXY_23770"/>
<proteinExistence type="predicted"/>
<evidence type="ECO:0000313" key="2">
    <source>
        <dbReference type="EMBL" id="BAM48509.1"/>
    </source>
</evidence>
<name>K0J142_AMPXN</name>
<dbReference type="HOGENOM" id="CLU_078250_0_0_9"/>
<dbReference type="Pfam" id="PF09648">
    <property type="entry name" value="YycI"/>
    <property type="match status" value="1"/>
</dbReference>
<feature type="domain" description="Regulatory protein YycH-like" evidence="1">
    <location>
        <begin position="48"/>
        <end position="247"/>
    </location>
</feature>
<dbReference type="EMBL" id="AP012050">
    <property type="protein sequence ID" value="BAM48509.1"/>
    <property type="molecule type" value="Genomic_DNA"/>
</dbReference>
<dbReference type="Gene3D" id="2.40.128.690">
    <property type="entry name" value="YycH protein, domain 3-like"/>
    <property type="match status" value="1"/>
</dbReference>
<dbReference type="OrthoDB" id="2388036at2"/>
<protein>
    <recommendedName>
        <fullName evidence="1">Regulatory protein YycH-like domain-containing protein</fullName>
    </recommendedName>
</protein>
<reference evidence="2 3" key="1">
    <citation type="submission" date="2011-01" db="EMBL/GenBank/DDBJ databases">
        <title>Whole genome sequence of Amphibacillus xylinus NBRC 15112.</title>
        <authorList>
            <person name="Nakazawa H."/>
            <person name="Katano Y."/>
            <person name="Nakamura S."/>
            <person name="Sasagawa M."/>
            <person name="Fukada J."/>
            <person name="Arai T."/>
            <person name="Sasakura N."/>
            <person name="Mochizuki D."/>
            <person name="Hosoyama A."/>
            <person name="Harada K."/>
            <person name="Horikawa H."/>
            <person name="Kato Y."/>
            <person name="Harada T."/>
            <person name="Sasaki K."/>
            <person name="Sekiguchi M."/>
            <person name="Hodoyama M."/>
            <person name="Nishiko R."/>
            <person name="Narita H."/>
            <person name="Hanamaki A."/>
            <person name="Hata C."/>
            <person name="Konno Y."/>
            <person name="Niimura Y."/>
            <person name="Yamazaki S."/>
            <person name="Fujita N."/>
        </authorList>
    </citation>
    <scope>NUCLEOTIDE SEQUENCE [LARGE SCALE GENOMIC DNA]</scope>
    <source>
        <strain evidence="3">ATCC 51415 / DSM 6626 / JCM 7361 / LMG 17667 / NBRC 15112 / Ep01</strain>
    </source>
</reference>